<protein>
    <submittedName>
        <fullName evidence="3">Uncharacterized protein</fullName>
    </submittedName>
</protein>
<comment type="caution">
    <text evidence="3">The sequence shown here is derived from an EMBL/GenBank/DDBJ whole genome shotgun (WGS) entry which is preliminary data.</text>
</comment>
<dbReference type="AlphaFoldDB" id="A0A9W8I7U0"/>
<dbReference type="GO" id="GO:0005737">
    <property type="term" value="C:cytoplasm"/>
    <property type="evidence" value="ECO:0007669"/>
    <property type="project" value="TreeGrafter"/>
</dbReference>
<evidence type="ECO:0000256" key="1">
    <source>
        <dbReference type="ARBA" id="ARBA00008270"/>
    </source>
</evidence>
<keyword evidence="4" id="KW-1185">Reference proteome</keyword>
<organism evidence="3 4">
    <name type="scientific">Coemansia brasiliensis</name>
    <dbReference type="NCBI Taxonomy" id="2650707"/>
    <lineage>
        <taxon>Eukaryota</taxon>
        <taxon>Fungi</taxon>
        <taxon>Fungi incertae sedis</taxon>
        <taxon>Zoopagomycota</taxon>
        <taxon>Kickxellomycotina</taxon>
        <taxon>Kickxellomycetes</taxon>
        <taxon>Kickxellales</taxon>
        <taxon>Kickxellaceae</taxon>
        <taxon>Coemansia</taxon>
    </lineage>
</organism>
<evidence type="ECO:0000313" key="3">
    <source>
        <dbReference type="EMBL" id="KAJ2850130.1"/>
    </source>
</evidence>
<accession>A0A9W8I7U0</accession>
<dbReference type="EMBL" id="JANBUW010000043">
    <property type="protein sequence ID" value="KAJ2850130.1"/>
    <property type="molecule type" value="Genomic_DNA"/>
</dbReference>
<dbReference type="PANTHER" id="PTHR13774:SF17">
    <property type="entry name" value="PHENAZINE BIOSYNTHESIS-LIKE DOMAIN-CONTAINING PROTEIN"/>
    <property type="match status" value="1"/>
</dbReference>
<dbReference type="GO" id="GO:0016853">
    <property type="term" value="F:isomerase activity"/>
    <property type="evidence" value="ECO:0007669"/>
    <property type="project" value="UniProtKB-KW"/>
</dbReference>
<dbReference type="PIRSF" id="PIRSF016184">
    <property type="entry name" value="PhzC_PhzF"/>
    <property type="match status" value="1"/>
</dbReference>
<dbReference type="Pfam" id="PF02567">
    <property type="entry name" value="PhzC-PhzF"/>
    <property type="match status" value="1"/>
</dbReference>
<dbReference type="SUPFAM" id="SSF54506">
    <property type="entry name" value="Diaminopimelate epimerase-like"/>
    <property type="match status" value="1"/>
</dbReference>
<reference evidence="3" key="1">
    <citation type="submission" date="2022-07" db="EMBL/GenBank/DDBJ databases">
        <title>Phylogenomic reconstructions and comparative analyses of Kickxellomycotina fungi.</title>
        <authorList>
            <person name="Reynolds N.K."/>
            <person name="Stajich J.E."/>
            <person name="Barry K."/>
            <person name="Grigoriev I.V."/>
            <person name="Crous P."/>
            <person name="Smith M.E."/>
        </authorList>
    </citation>
    <scope>NUCLEOTIDE SEQUENCE</scope>
    <source>
        <strain evidence="3">NRRL 1566</strain>
    </source>
</reference>
<gene>
    <name evidence="3" type="ORF">IWW36_002130</name>
</gene>
<dbReference type="OrthoDB" id="75169at2759"/>
<sequence length="288" mass="31257">MKSYSFYVVDAFTASRFGGNPAGVVLIPYEDTMPEKIMQSIASEVNLPMTSFVQPANDPNTFTLLWFNPTAKATFCGHATLAAAHILLTATLTKITLASPIGELEAQRTSKGITLKFASNPPQELTVPSNSQQSIANEFLGSTLPNPPSTRFFYEPTTNDLFVLLGKIDDAEFAQLRFPSVPGNMAELVSQIESVGIRGVVFVAQSQQADRDSIARVFNVKDKLIVEDQVTGSAHTVIAPLFCEIFGKSVIRAHQCSQREGQLLLELIDNQVYISGNAVLVIQGTISV</sequence>
<dbReference type="PANTHER" id="PTHR13774">
    <property type="entry name" value="PHENAZINE BIOSYNTHESIS PROTEIN"/>
    <property type="match status" value="1"/>
</dbReference>
<name>A0A9W8I7U0_9FUNG</name>
<keyword evidence="2" id="KW-0413">Isomerase</keyword>
<dbReference type="InterPro" id="IPR003719">
    <property type="entry name" value="Phenazine_PhzF-like"/>
</dbReference>
<dbReference type="NCBIfam" id="TIGR00654">
    <property type="entry name" value="PhzF_family"/>
    <property type="match status" value="1"/>
</dbReference>
<evidence type="ECO:0000256" key="2">
    <source>
        <dbReference type="ARBA" id="ARBA00023235"/>
    </source>
</evidence>
<evidence type="ECO:0000313" key="4">
    <source>
        <dbReference type="Proteomes" id="UP001139887"/>
    </source>
</evidence>
<dbReference type="Proteomes" id="UP001139887">
    <property type="component" value="Unassembled WGS sequence"/>
</dbReference>
<comment type="similarity">
    <text evidence="1">Belongs to the PhzF family.</text>
</comment>
<proteinExistence type="inferred from homology"/>
<dbReference type="Gene3D" id="3.10.310.10">
    <property type="entry name" value="Diaminopimelate Epimerase, Chain A, domain 1"/>
    <property type="match status" value="2"/>
</dbReference>